<dbReference type="PIRSF" id="PIRSF018266">
    <property type="entry name" value="FecR"/>
    <property type="match status" value="1"/>
</dbReference>
<gene>
    <name evidence="4" type="ORF">SAMN04515674_11189</name>
</gene>
<feature type="domain" description="FecR protein" evidence="2">
    <location>
        <begin position="113"/>
        <end position="206"/>
    </location>
</feature>
<dbReference type="PANTHER" id="PTHR30273:SF2">
    <property type="entry name" value="PROTEIN FECR"/>
    <property type="match status" value="1"/>
</dbReference>
<organism evidence="4 5">
    <name type="scientific">Pseudarcicella hirudinis</name>
    <dbReference type="NCBI Taxonomy" id="1079859"/>
    <lineage>
        <taxon>Bacteria</taxon>
        <taxon>Pseudomonadati</taxon>
        <taxon>Bacteroidota</taxon>
        <taxon>Cytophagia</taxon>
        <taxon>Cytophagales</taxon>
        <taxon>Flectobacillaceae</taxon>
        <taxon>Pseudarcicella</taxon>
    </lineage>
</organism>
<feature type="domain" description="Protein FecR C-terminal" evidence="3">
    <location>
        <begin position="249"/>
        <end position="317"/>
    </location>
</feature>
<dbReference type="STRING" id="1079859.SAMN04515674_11189"/>
<dbReference type="InterPro" id="IPR032508">
    <property type="entry name" value="FecR_C"/>
</dbReference>
<protein>
    <submittedName>
        <fullName evidence="4">Ferric-dicitrate binding protein FerR, regulates iron transport through sigma-19</fullName>
    </submittedName>
</protein>
<dbReference type="EMBL" id="FOXH01000011">
    <property type="protein sequence ID" value="SFQ16989.1"/>
    <property type="molecule type" value="Genomic_DNA"/>
</dbReference>
<keyword evidence="1" id="KW-1133">Transmembrane helix</keyword>
<proteinExistence type="predicted"/>
<sequence length="322" mass="37202">MTPEKIQILIQKYKTGSCSNEEIAELNHWLENLEEDHHSDFRFIDDAHEQNLKDEIRNNIREGIKQRTFRKRFFATSWVRIAASVLLVSGISVFAWIYWQSLRNKPIELVEVYAGSGEMKEVILPDGSSVHLNAKTRFKYEKDFSGKTRRVYLEGEAFFKVTRNPEKPFIIKTAQLQTKVLGTSFNIKAYPGTEKEEVTVVTGKVNVQNPQSSINLLPNQKVVYNLQNRQLSQINVSNAHDYLAWTEGRLVFEDASLTEIVEVLSRKYDVRIELGNVKMKKCMLNAQFKNEQLEKILEKLCLFLDASYYMKDGHVIIKGNGC</sequence>
<evidence type="ECO:0000259" key="2">
    <source>
        <dbReference type="Pfam" id="PF04773"/>
    </source>
</evidence>
<dbReference type="Proteomes" id="UP000199306">
    <property type="component" value="Unassembled WGS sequence"/>
</dbReference>
<evidence type="ECO:0000259" key="3">
    <source>
        <dbReference type="Pfam" id="PF16344"/>
    </source>
</evidence>
<evidence type="ECO:0000256" key="1">
    <source>
        <dbReference type="SAM" id="Phobius"/>
    </source>
</evidence>
<dbReference type="RefSeq" id="WP_092018472.1">
    <property type="nucleotide sequence ID" value="NZ_FOXH01000011.1"/>
</dbReference>
<keyword evidence="5" id="KW-1185">Reference proteome</keyword>
<keyword evidence="1" id="KW-0472">Membrane</keyword>
<dbReference type="AlphaFoldDB" id="A0A1I5WBC9"/>
<dbReference type="InterPro" id="IPR012373">
    <property type="entry name" value="Ferrdict_sens_TM"/>
</dbReference>
<name>A0A1I5WBC9_9BACT</name>
<keyword evidence="1" id="KW-0812">Transmembrane</keyword>
<dbReference type="OrthoDB" id="1097132at2"/>
<dbReference type="Pfam" id="PF16344">
    <property type="entry name" value="FecR_C"/>
    <property type="match status" value="1"/>
</dbReference>
<evidence type="ECO:0000313" key="4">
    <source>
        <dbReference type="EMBL" id="SFQ16989.1"/>
    </source>
</evidence>
<reference evidence="4 5" key="1">
    <citation type="submission" date="2016-10" db="EMBL/GenBank/DDBJ databases">
        <authorList>
            <person name="de Groot N.N."/>
        </authorList>
    </citation>
    <scope>NUCLEOTIDE SEQUENCE [LARGE SCALE GENOMIC DNA]</scope>
    <source>
        <strain evidence="5">E92,LMG 26720,CCM 7988</strain>
    </source>
</reference>
<dbReference type="FunFam" id="2.60.120.1440:FF:000001">
    <property type="entry name" value="Putative anti-sigma factor"/>
    <property type="match status" value="1"/>
</dbReference>
<dbReference type="PANTHER" id="PTHR30273">
    <property type="entry name" value="PERIPLASMIC SIGNAL SENSOR AND SIGMA FACTOR ACTIVATOR FECR-RELATED"/>
    <property type="match status" value="1"/>
</dbReference>
<dbReference type="GO" id="GO:0016989">
    <property type="term" value="F:sigma factor antagonist activity"/>
    <property type="evidence" value="ECO:0007669"/>
    <property type="project" value="TreeGrafter"/>
</dbReference>
<accession>A0A1I5WBC9</accession>
<dbReference type="Gene3D" id="3.55.50.30">
    <property type="match status" value="1"/>
</dbReference>
<evidence type="ECO:0000313" key="5">
    <source>
        <dbReference type="Proteomes" id="UP000199306"/>
    </source>
</evidence>
<dbReference type="Gene3D" id="2.60.120.1440">
    <property type="match status" value="1"/>
</dbReference>
<dbReference type="InterPro" id="IPR006860">
    <property type="entry name" value="FecR"/>
</dbReference>
<dbReference type="Pfam" id="PF04773">
    <property type="entry name" value="FecR"/>
    <property type="match status" value="1"/>
</dbReference>
<feature type="transmembrane region" description="Helical" evidence="1">
    <location>
        <begin position="77"/>
        <end position="99"/>
    </location>
</feature>